<reference evidence="1 2" key="1">
    <citation type="journal article" date="2019" name="Int. J. Syst. Evol. Microbiol.">
        <title>The Global Catalogue of Microorganisms (GCM) 10K type strain sequencing project: providing services to taxonomists for standard genome sequencing and annotation.</title>
        <authorList>
            <consortium name="The Broad Institute Genomics Platform"/>
            <consortium name="The Broad Institute Genome Sequencing Center for Infectious Disease"/>
            <person name="Wu L."/>
            <person name="Ma J."/>
        </authorList>
    </citation>
    <scope>NUCLEOTIDE SEQUENCE [LARGE SCALE GENOMIC DNA]</scope>
    <source>
        <strain evidence="1 2">JCM 14560</strain>
    </source>
</reference>
<dbReference type="Proteomes" id="UP001422759">
    <property type="component" value="Unassembled WGS sequence"/>
</dbReference>
<comment type="caution">
    <text evidence="1">The sequence shown here is derived from an EMBL/GenBank/DDBJ whole genome shotgun (WGS) entry which is preliminary data.</text>
</comment>
<evidence type="ECO:0008006" key="3">
    <source>
        <dbReference type="Google" id="ProtNLM"/>
    </source>
</evidence>
<dbReference type="Gene3D" id="3.10.490.10">
    <property type="entry name" value="Gamma-glutamyl cyclotransferase-like"/>
    <property type="match status" value="1"/>
</dbReference>
<keyword evidence="2" id="KW-1185">Reference proteome</keyword>
<sequence length="221" mass="23035">MDGEAVRRPGPFPGADVGAGTAPGAAAPVWYAAYGSNMDPDRLACYLAGGRPEGAVRGFPGCRDRRPPVRTVPLLLPGRLYFALESRVWTGGMGFYDPLDPGEMPACAYLLTAGQFCDVAAQEMHRPPGADLDLGEVLATGRARFGPGRYETLVCPGGLDGYPVLTFTAPWRSAEAALNAPSAAYLGRLAAGLAAVHGWDAARIAAYLDSRPGARPDGSDG</sequence>
<name>A0ABN2YZA6_9ACTN</name>
<evidence type="ECO:0000313" key="1">
    <source>
        <dbReference type="EMBL" id="GAA2134383.1"/>
    </source>
</evidence>
<evidence type="ECO:0000313" key="2">
    <source>
        <dbReference type="Proteomes" id="UP001422759"/>
    </source>
</evidence>
<organism evidence="1 2">
    <name type="scientific">Kitasatospora kazusensis</name>
    <dbReference type="NCBI Taxonomy" id="407974"/>
    <lineage>
        <taxon>Bacteria</taxon>
        <taxon>Bacillati</taxon>
        <taxon>Actinomycetota</taxon>
        <taxon>Actinomycetes</taxon>
        <taxon>Kitasatosporales</taxon>
        <taxon>Streptomycetaceae</taxon>
        <taxon>Kitasatospora</taxon>
    </lineage>
</organism>
<accession>A0ABN2YZA6</accession>
<dbReference type="EMBL" id="BAAANT010000004">
    <property type="protein sequence ID" value="GAA2134383.1"/>
    <property type="molecule type" value="Genomic_DNA"/>
</dbReference>
<proteinExistence type="predicted"/>
<protein>
    <recommendedName>
        <fullName evidence="3">Histone deacetylase</fullName>
    </recommendedName>
</protein>
<gene>
    <name evidence="1" type="ORF">GCM10009760_11680</name>
</gene>